<organism evidence="1">
    <name type="scientific">marine sediment metagenome</name>
    <dbReference type="NCBI Taxonomy" id="412755"/>
    <lineage>
        <taxon>unclassified sequences</taxon>
        <taxon>metagenomes</taxon>
        <taxon>ecological metagenomes</taxon>
    </lineage>
</organism>
<dbReference type="AlphaFoldDB" id="A0A0F9V4M1"/>
<gene>
    <name evidence="1" type="ORF">LCGC14_0141790</name>
</gene>
<reference evidence="1" key="1">
    <citation type="journal article" date="2015" name="Nature">
        <title>Complex archaea that bridge the gap between prokaryotes and eukaryotes.</title>
        <authorList>
            <person name="Spang A."/>
            <person name="Saw J.H."/>
            <person name="Jorgensen S.L."/>
            <person name="Zaremba-Niedzwiedzka K."/>
            <person name="Martijn J."/>
            <person name="Lind A.E."/>
            <person name="van Eijk R."/>
            <person name="Schleper C."/>
            <person name="Guy L."/>
            <person name="Ettema T.J."/>
        </authorList>
    </citation>
    <scope>NUCLEOTIDE SEQUENCE</scope>
</reference>
<evidence type="ECO:0000313" key="1">
    <source>
        <dbReference type="EMBL" id="KKN98934.1"/>
    </source>
</evidence>
<protein>
    <submittedName>
        <fullName evidence="1">Uncharacterized protein</fullName>
    </submittedName>
</protein>
<name>A0A0F9V4M1_9ZZZZ</name>
<proteinExistence type="predicted"/>
<sequence>MERRRTLDVFMERFATKIAYLYPSCCADKDDYIQAGHLKLAEISGGQYEHRDFISYAIAAVARTMRDTAMDAMFAASAPHGTKRLALKIEMLLAMGKTELEICDELQISQKRFMDLQSLIDLSFLDKLLNEPSVELESFNVLNDILSSNQLTEEDRIFIRACIDETVERLGVNRKQQWLKTKSLKPKLIRSGYGD</sequence>
<dbReference type="EMBL" id="LAZR01000049">
    <property type="protein sequence ID" value="KKN98934.1"/>
    <property type="molecule type" value="Genomic_DNA"/>
</dbReference>
<comment type="caution">
    <text evidence="1">The sequence shown here is derived from an EMBL/GenBank/DDBJ whole genome shotgun (WGS) entry which is preliminary data.</text>
</comment>
<accession>A0A0F9V4M1</accession>